<keyword evidence="4" id="KW-1185">Reference proteome</keyword>
<name>A0A1X1URV5_9MYCO</name>
<dbReference type="Pfam" id="PF05305">
    <property type="entry name" value="DUF732"/>
    <property type="match status" value="1"/>
</dbReference>
<evidence type="ECO:0000259" key="2">
    <source>
        <dbReference type="Pfam" id="PF05305"/>
    </source>
</evidence>
<comment type="caution">
    <text evidence="3">The sequence shown here is derived from an EMBL/GenBank/DDBJ whole genome shotgun (WGS) entry which is preliminary data.</text>
</comment>
<reference evidence="3 4" key="1">
    <citation type="submission" date="2016-01" db="EMBL/GenBank/DDBJ databases">
        <title>The new phylogeny of the genus Mycobacterium.</title>
        <authorList>
            <person name="Tarcisio F."/>
            <person name="Conor M."/>
            <person name="Antonella G."/>
            <person name="Elisabetta G."/>
            <person name="Giulia F.S."/>
            <person name="Sara T."/>
            <person name="Anna F."/>
            <person name="Clotilde B."/>
            <person name="Roberto B."/>
            <person name="Veronica D.S."/>
            <person name="Fabio R."/>
            <person name="Monica P."/>
            <person name="Olivier J."/>
            <person name="Enrico T."/>
            <person name="Nicola S."/>
        </authorList>
    </citation>
    <scope>NUCLEOTIDE SEQUENCE [LARGE SCALE GENOMIC DNA]</scope>
    <source>
        <strain evidence="3 4">DSM 45731</strain>
    </source>
</reference>
<gene>
    <name evidence="3" type="ORF">AWC06_15655</name>
</gene>
<feature type="signal peptide" evidence="1">
    <location>
        <begin position="1"/>
        <end position="31"/>
    </location>
</feature>
<evidence type="ECO:0000313" key="3">
    <source>
        <dbReference type="EMBL" id="ORV59572.1"/>
    </source>
</evidence>
<dbReference type="EMBL" id="LQOW01000024">
    <property type="protein sequence ID" value="ORV59572.1"/>
    <property type="molecule type" value="Genomic_DNA"/>
</dbReference>
<keyword evidence="1" id="KW-0732">Signal</keyword>
<feature type="chain" id="PRO_5012936547" description="DUF732 domain-containing protein" evidence="1">
    <location>
        <begin position="32"/>
        <end position="123"/>
    </location>
</feature>
<organism evidence="3 4">
    <name type="scientific">Mycobacterium fragae</name>
    <dbReference type="NCBI Taxonomy" id="1260918"/>
    <lineage>
        <taxon>Bacteria</taxon>
        <taxon>Bacillati</taxon>
        <taxon>Actinomycetota</taxon>
        <taxon>Actinomycetes</taxon>
        <taxon>Mycobacteriales</taxon>
        <taxon>Mycobacteriaceae</taxon>
        <taxon>Mycobacterium</taxon>
    </lineage>
</organism>
<sequence length="123" mass="13102">MRIGITRVADALVSASVMLTAAIICAGAAGADPSQDDQFVALLQQEQIPAIDNVPGLVYRAHEICGELDGGASVQSVVQEEMNRVYGDNPSLRLLAPRVRRTAVRFVIASVDVYCPSHQGELP</sequence>
<dbReference type="InterPro" id="IPR007969">
    <property type="entry name" value="DUF732"/>
</dbReference>
<protein>
    <recommendedName>
        <fullName evidence="2">DUF732 domain-containing protein</fullName>
    </recommendedName>
</protein>
<dbReference type="AlphaFoldDB" id="A0A1X1URV5"/>
<dbReference type="Proteomes" id="UP000194000">
    <property type="component" value="Unassembled WGS sequence"/>
</dbReference>
<proteinExistence type="predicted"/>
<evidence type="ECO:0000313" key="4">
    <source>
        <dbReference type="Proteomes" id="UP000194000"/>
    </source>
</evidence>
<dbReference type="STRING" id="1260918.AWC06_15655"/>
<evidence type="ECO:0000256" key="1">
    <source>
        <dbReference type="SAM" id="SignalP"/>
    </source>
</evidence>
<feature type="domain" description="DUF732" evidence="2">
    <location>
        <begin position="35"/>
        <end position="117"/>
    </location>
</feature>
<accession>A0A1X1URV5</accession>